<reference evidence="6 7" key="1">
    <citation type="submission" date="2024-10" db="EMBL/GenBank/DDBJ databases">
        <authorList>
            <person name="Kim D."/>
        </authorList>
    </citation>
    <scope>NUCLEOTIDE SEQUENCE [LARGE SCALE GENOMIC DNA]</scope>
    <source>
        <strain evidence="6">Taebaek</strain>
    </source>
</reference>
<evidence type="ECO:0000313" key="7">
    <source>
        <dbReference type="Proteomes" id="UP001620645"/>
    </source>
</evidence>
<feature type="domain" description="PABS" evidence="5">
    <location>
        <begin position="34"/>
        <end position="267"/>
    </location>
</feature>
<keyword evidence="7" id="KW-1185">Reference proteome</keyword>
<evidence type="ECO:0000256" key="1">
    <source>
        <dbReference type="ARBA" id="ARBA00007867"/>
    </source>
</evidence>
<dbReference type="Proteomes" id="UP001620645">
    <property type="component" value="Unassembled WGS sequence"/>
</dbReference>
<organism evidence="6 7">
    <name type="scientific">Heterodera schachtii</name>
    <name type="common">Sugarbeet cyst nematode worm</name>
    <name type="synonym">Tylenchus schachtii</name>
    <dbReference type="NCBI Taxonomy" id="97005"/>
    <lineage>
        <taxon>Eukaryota</taxon>
        <taxon>Metazoa</taxon>
        <taxon>Ecdysozoa</taxon>
        <taxon>Nematoda</taxon>
        <taxon>Chromadorea</taxon>
        <taxon>Rhabditida</taxon>
        <taxon>Tylenchina</taxon>
        <taxon>Tylenchomorpha</taxon>
        <taxon>Tylenchoidea</taxon>
        <taxon>Heteroderidae</taxon>
        <taxon>Heteroderinae</taxon>
        <taxon>Heterodera</taxon>
    </lineage>
</organism>
<dbReference type="InterPro" id="IPR030374">
    <property type="entry name" value="PABS"/>
</dbReference>
<dbReference type="SUPFAM" id="SSF53335">
    <property type="entry name" value="S-adenosyl-L-methionine-dependent methyltransferases"/>
    <property type="match status" value="1"/>
</dbReference>
<sequence>MNLLHNEWYTEFSPDDAQRIAGTGDGCSKMMKLDGAELSGAWTGQAFSLNVDKILFSERSKFQDVLVFKSKTFGNVLVLDGAIQTTDRDEFAYQEMLAHLPMCSHPDPKQVLIIGGGDGGILREVLKHPSVERVVMCEIDEMVVQVAKKFLHGLATSFDSPKLQLHIGDGFEFLKGHEAEFDVIITDSSDPIGPAESLFGKSYYQLVRKALKEDGVLASQAESIWLHLPLISKLMNCARDLFPSVAYASATVPTYPSGTIGYLLASKRQMHVLSVPLRPLNDSECQSMGLKFYNRLLHSASFVLPNFAEEALNQQQNSGRDQ</sequence>
<gene>
    <name evidence="6" type="ORF">niasHS_003658</name>
</gene>
<dbReference type="NCBIfam" id="TIGR00417">
    <property type="entry name" value="speE"/>
    <property type="match status" value="1"/>
</dbReference>
<evidence type="ECO:0000256" key="4">
    <source>
        <dbReference type="RuleBase" id="RU003836"/>
    </source>
</evidence>
<dbReference type="FunFam" id="3.40.50.150:FF:000013">
    <property type="entry name" value="Spermidine synthase"/>
    <property type="match status" value="1"/>
</dbReference>
<dbReference type="NCBIfam" id="NF037959">
    <property type="entry name" value="MFS_SpdSyn"/>
    <property type="match status" value="1"/>
</dbReference>
<feature type="active site" description="Proton acceptor" evidence="3">
    <location>
        <position position="187"/>
    </location>
</feature>
<dbReference type="CDD" id="cd02440">
    <property type="entry name" value="AdoMet_MTases"/>
    <property type="match status" value="1"/>
</dbReference>
<dbReference type="PROSITE" id="PS51006">
    <property type="entry name" value="PABS_2"/>
    <property type="match status" value="1"/>
</dbReference>
<keyword evidence="2 3" id="KW-0808">Transferase</keyword>
<dbReference type="AlphaFoldDB" id="A0ABD2KIH9"/>
<dbReference type="PANTHER" id="PTHR11558:SF11">
    <property type="entry name" value="SPERMIDINE SYNTHASE"/>
    <property type="match status" value="1"/>
</dbReference>
<dbReference type="Pfam" id="PF17284">
    <property type="entry name" value="Spermine_synt_N"/>
    <property type="match status" value="1"/>
</dbReference>
<dbReference type="InterPro" id="IPR001045">
    <property type="entry name" value="Spermi_synthase"/>
</dbReference>
<dbReference type="Pfam" id="PF01564">
    <property type="entry name" value="Spermine_synth"/>
    <property type="match status" value="1"/>
</dbReference>
<dbReference type="PROSITE" id="PS01330">
    <property type="entry name" value="PABS_1"/>
    <property type="match status" value="1"/>
</dbReference>
<keyword evidence="3" id="KW-0620">Polyamine biosynthesis</keyword>
<evidence type="ECO:0000256" key="2">
    <source>
        <dbReference type="ARBA" id="ARBA00022679"/>
    </source>
</evidence>
<accession>A0ABD2KIH9</accession>
<evidence type="ECO:0000259" key="5">
    <source>
        <dbReference type="PROSITE" id="PS51006"/>
    </source>
</evidence>
<dbReference type="PANTHER" id="PTHR11558">
    <property type="entry name" value="SPERMIDINE/SPERMINE SYNTHASE"/>
    <property type="match status" value="1"/>
</dbReference>
<proteinExistence type="inferred from homology"/>
<evidence type="ECO:0000313" key="6">
    <source>
        <dbReference type="EMBL" id="KAL3102249.1"/>
    </source>
</evidence>
<dbReference type="EMBL" id="JBICCN010000026">
    <property type="protein sequence ID" value="KAL3102249.1"/>
    <property type="molecule type" value="Genomic_DNA"/>
</dbReference>
<dbReference type="InterPro" id="IPR037163">
    <property type="entry name" value="Spermidine_synt_N_sf"/>
</dbReference>
<evidence type="ECO:0000256" key="3">
    <source>
        <dbReference type="PROSITE-ProRule" id="PRU00354"/>
    </source>
</evidence>
<dbReference type="InterPro" id="IPR030373">
    <property type="entry name" value="PABS_CS"/>
</dbReference>
<dbReference type="Gene3D" id="3.40.50.150">
    <property type="entry name" value="Vaccinia Virus protein VP39"/>
    <property type="match status" value="1"/>
</dbReference>
<dbReference type="GO" id="GO:0016740">
    <property type="term" value="F:transferase activity"/>
    <property type="evidence" value="ECO:0007669"/>
    <property type="project" value="UniProtKB-UniRule"/>
</dbReference>
<comment type="similarity">
    <text evidence="1 4">Belongs to the spermidine/spermine synthase family.</text>
</comment>
<dbReference type="InterPro" id="IPR035246">
    <property type="entry name" value="Spermidine_synt_N"/>
</dbReference>
<name>A0ABD2KIH9_HETSC</name>
<dbReference type="Gene3D" id="2.30.140.10">
    <property type="entry name" value="Spermidine synthase, tetramerisation domain"/>
    <property type="match status" value="1"/>
</dbReference>
<dbReference type="GO" id="GO:0006596">
    <property type="term" value="P:polyamine biosynthetic process"/>
    <property type="evidence" value="ECO:0007669"/>
    <property type="project" value="UniProtKB-UniRule"/>
</dbReference>
<protein>
    <recommendedName>
        <fullName evidence="5">PABS domain-containing protein</fullName>
    </recommendedName>
</protein>
<comment type="caution">
    <text evidence="6">The sequence shown here is derived from an EMBL/GenBank/DDBJ whole genome shotgun (WGS) entry which is preliminary data.</text>
</comment>
<dbReference type="NCBIfam" id="NF002010">
    <property type="entry name" value="PRK00811.1"/>
    <property type="match status" value="1"/>
</dbReference>
<dbReference type="HAMAP" id="MF_00198">
    <property type="entry name" value="Spermidine_synth"/>
    <property type="match status" value="1"/>
</dbReference>
<dbReference type="InterPro" id="IPR029063">
    <property type="entry name" value="SAM-dependent_MTases_sf"/>
</dbReference>